<reference evidence="4" key="2">
    <citation type="submission" date="2020-05" db="UniProtKB">
        <authorList>
            <consortium name="EnsemblMetazoa"/>
        </authorList>
    </citation>
    <scope>IDENTIFICATION</scope>
    <source>
        <strain evidence="4">Epiroticus2</strain>
    </source>
</reference>
<dbReference type="GO" id="GO:0008061">
    <property type="term" value="F:chitin binding"/>
    <property type="evidence" value="ECO:0007669"/>
    <property type="project" value="InterPro"/>
</dbReference>
<feature type="domain" description="GH18" evidence="3">
    <location>
        <begin position="25"/>
        <end position="400"/>
    </location>
</feature>
<dbReference type="Pfam" id="PF00704">
    <property type="entry name" value="Glyco_hydro_18"/>
    <property type="match status" value="1"/>
</dbReference>
<reference evidence="5" key="1">
    <citation type="submission" date="2013-03" db="EMBL/GenBank/DDBJ databases">
        <title>The Genome Sequence of Anopheles epiroticus epiroticus2.</title>
        <authorList>
            <consortium name="The Broad Institute Genomics Platform"/>
            <person name="Neafsey D.E."/>
            <person name="Howell P."/>
            <person name="Walker B."/>
            <person name="Young S.K."/>
            <person name="Zeng Q."/>
            <person name="Gargeya S."/>
            <person name="Fitzgerald M."/>
            <person name="Haas B."/>
            <person name="Abouelleil A."/>
            <person name="Allen A.W."/>
            <person name="Alvarado L."/>
            <person name="Arachchi H.M."/>
            <person name="Berlin A.M."/>
            <person name="Chapman S.B."/>
            <person name="Gainer-Dewar J."/>
            <person name="Goldberg J."/>
            <person name="Griggs A."/>
            <person name="Gujja S."/>
            <person name="Hansen M."/>
            <person name="Howarth C."/>
            <person name="Imamovic A."/>
            <person name="Ireland A."/>
            <person name="Larimer J."/>
            <person name="McCowan C."/>
            <person name="Murphy C."/>
            <person name="Pearson M."/>
            <person name="Poon T.W."/>
            <person name="Priest M."/>
            <person name="Roberts A."/>
            <person name="Saif S."/>
            <person name="Shea T."/>
            <person name="Sisk P."/>
            <person name="Sykes S."/>
            <person name="Wortman J."/>
            <person name="Nusbaum C."/>
            <person name="Birren B."/>
        </authorList>
    </citation>
    <scope>NUCLEOTIDE SEQUENCE [LARGE SCALE GENOMIC DNA]</scope>
    <source>
        <strain evidence="5">Epiroticus2</strain>
    </source>
</reference>
<dbReference type="PANTHER" id="PTHR11177:SF144">
    <property type="entry name" value="CHITINASE 5"/>
    <property type="match status" value="1"/>
</dbReference>
<dbReference type="GO" id="GO:0004568">
    <property type="term" value="F:chitinase activity"/>
    <property type="evidence" value="ECO:0007669"/>
    <property type="project" value="TreeGrafter"/>
</dbReference>
<evidence type="ECO:0000256" key="1">
    <source>
        <dbReference type="ARBA" id="ARBA00022729"/>
    </source>
</evidence>
<dbReference type="InterPro" id="IPR050314">
    <property type="entry name" value="Glycosyl_Hydrlase_18"/>
</dbReference>
<sequence length="412" mass="45930">MSQKLVFRLAFLLSLLVEFSTAQNKKFVCSYSPSKAAPIGYQPEFIPLEVCPYVIFKAFSFPSVVGRQMLFNDNDKLAFSRLVSSVRKRSNTVRVVASIDGSARDFTTTSSAIVRRKAFVQAAITLLLELDADAIELNWQSPGNSGVGSGDGLDRITMVQLLQDLRQAVNAASKSIQNRQRELWFRGSLHPNVIETAYNLLDVCELTDHVTLDPNTADSLENAHAPLRGTPQVLPVQIPIITQLFGNSIEPGTGFNTTTQRWIDAGCAPKKLLLGIGLHGVRKAYSPGIRSFLGDRVGFMTADTAYLEHRELCTLIKEEGWSYAWDEYGGMPYVTRALQNGQTERISYEDLDSLRLKMDMVTQKRFGGIYVDFVHSDDIYGRCGQAYLMIAYLSSRVRSIPSDIGFAIEWIQ</sequence>
<dbReference type="GO" id="GO:0005576">
    <property type="term" value="C:extracellular region"/>
    <property type="evidence" value="ECO:0007669"/>
    <property type="project" value="TreeGrafter"/>
</dbReference>
<protein>
    <recommendedName>
        <fullName evidence="3">GH18 domain-containing protein</fullName>
    </recommendedName>
</protein>
<evidence type="ECO:0000256" key="2">
    <source>
        <dbReference type="SAM" id="SignalP"/>
    </source>
</evidence>
<dbReference type="PROSITE" id="PS51910">
    <property type="entry name" value="GH18_2"/>
    <property type="match status" value="1"/>
</dbReference>
<keyword evidence="5" id="KW-1185">Reference proteome</keyword>
<dbReference type="InterPro" id="IPR001223">
    <property type="entry name" value="Glyco_hydro18_cat"/>
</dbReference>
<keyword evidence="1 2" id="KW-0732">Signal</keyword>
<dbReference type="AlphaFoldDB" id="A0A182P4L3"/>
<dbReference type="PANTHER" id="PTHR11177">
    <property type="entry name" value="CHITINASE"/>
    <property type="match status" value="1"/>
</dbReference>
<name>A0A182P4L3_9DIPT</name>
<dbReference type="GO" id="GO:0006032">
    <property type="term" value="P:chitin catabolic process"/>
    <property type="evidence" value="ECO:0007669"/>
    <property type="project" value="TreeGrafter"/>
</dbReference>
<dbReference type="SMART" id="SM00636">
    <property type="entry name" value="Glyco_18"/>
    <property type="match status" value="1"/>
</dbReference>
<accession>A0A182P4L3</accession>
<dbReference type="VEuPathDB" id="VectorBase:AEPI001849"/>
<dbReference type="InterPro" id="IPR029070">
    <property type="entry name" value="Chitinase_insertion_sf"/>
</dbReference>
<dbReference type="EnsemblMetazoa" id="AEPI001849-RA">
    <property type="protein sequence ID" value="AEPI001849-PA"/>
    <property type="gene ID" value="AEPI001849"/>
</dbReference>
<dbReference type="Gene3D" id="3.20.20.80">
    <property type="entry name" value="Glycosidases"/>
    <property type="match status" value="1"/>
</dbReference>
<evidence type="ECO:0000313" key="4">
    <source>
        <dbReference type="EnsemblMetazoa" id="AEPI001849-PA"/>
    </source>
</evidence>
<evidence type="ECO:0000313" key="5">
    <source>
        <dbReference type="Proteomes" id="UP000075885"/>
    </source>
</evidence>
<evidence type="ECO:0000259" key="3">
    <source>
        <dbReference type="PROSITE" id="PS51910"/>
    </source>
</evidence>
<organism evidence="4 5">
    <name type="scientific">Anopheles epiroticus</name>
    <dbReference type="NCBI Taxonomy" id="199890"/>
    <lineage>
        <taxon>Eukaryota</taxon>
        <taxon>Metazoa</taxon>
        <taxon>Ecdysozoa</taxon>
        <taxon>Arthropoda</taxon>
        <taxon>Hexapoda</taxon>
        <taxon>Insecta</taxon>
        <taxon>Pterygota</taxon>
        <taxon>Neoptera</taxon>
        <taxon>Endopterygota</taxon>
        <taxon>Diptera</taxon>
        <taxon>Nematocera</taxon>
        <taxon>Culicoidea</taxon>
        <taxon>Culicidae</taxon>
        <taxon>Anophelinae</taxon>
        <taxon>Anopheles</taxon>
    </lineage>
</organism>
<feature type="signal peptide" evidence="2">
    <location>
        <begin position="1"/>
        <end position="22"/>
    </location>
</feature>
<proteinExistence type="predicted"/>
<dbReference type="GO" id="GO:0005975">
    <property type="term" value="P:carbohydrate metabolic process"/>
    <property type="evidence" value="ECO:0007669"/>
    <property type="project" value="InterPro"/>
</dbReference>
<dbReference type="SUPFAM" id="SSF51445">
    <property type="entry name" value="(Trans)glycosidases"/>
    <property type="match status" value="1"/>
</dbReference>
<feature type="chain" id="PRO_5008130782" description="GH18 domain-containing protein" evidence="2">
    <location>
        <begin position="23"/>
        <end position="412"/>
    </location>
</feature>
<dbReference type="InterPro" id="IPR017853">
    <property type="entry name" value="GH"/>
</dbReference>
<dbReference type="Gene3D" id="3.10.50.10">
    <property type="match status" value="1"/>
</dbReference>
<dbReference type="InterPro" id="IPR011583">
    <property type="entry name" value="Chitinase_II/V-like_cat"/>
</dbReference>
<dbReference type="STRING" id="199890.A0A182P4L3"/>
<dbReference type="Proteomes" id="UP000075885">
    <property type="component" value="Unassembled WGS sequence"/>
</dbReference>